<evidence type="ECO:0000313" key="4">
    <source>
        <dbReference type="Proteomes" id="UP000652176"/>
    </source>
</evidence>
<protein>
    <recommendedName>
        <fullName evidence="5">Porin</fullName>
    </recommendedName>
</protein>
<feature type="signal peptide" evidence="2">
    <location>
        <begin position="1"/>
        <end position="23"/>
    </location>
</feature>
<keyword evidence="4" id="KW-1185">Reference proteome</keyword>
<sequence length="477" mass="52250">MKPLNSILSAAISTLVVSTGVDAAGIPAEKPQSMDEMWKIIQAQQQQIDSMTKKLEAVAQKPATGEVSNLERKTNVLTEEVEKLRTELVVPEKVEYKSAYGLGPAASKVYQASKGLSLGGYGEANYQARVNDQGGRDEDGNVKNPNNADLERLVIYAGYKFTDSILFNSEIEFEHGTTGEGGEERGEVSVEFASLDFFINRMANVRAGMVLMPMGFINQIHEPPFYFGNNRPEVEKRIIPSTWHENGLGLFGELLPGLTYTTYVVNGMNARGFASSGIAEGRQGGSQAMAEDLAYVGRMDYAPAFVPGLSVGGSAYLGKSGQNQFFGGQKADVMTELYEAHLQWKYRGVEFRTLGSFGHIGNAALLSASNLAADNGNGVIGSENYGWYSELGYDILPHFLQDTTQYLAPFFRYERLDTLAKVPVGQLDDLTKDIEIFQIGMNYKPIPNVVIKADYRNFNQKAGTSPDDFNLGVGFIF</sequence>
<evidence type="ECO:0000256" key="2">
    <source>
        <dbReference type="SAM" id="SignalP"/>
    </source>
</evidence>
<feature type="chain" id="PRO_5046504212" description="Porin" evidence="2">
    <location>
        <begin position="24"/>
        <end position="477"/>
    </location>
</feature>
<proteinExistence type="predicted"/>
<dbReference type="SUPFAM" id="SSF56935">
    <property type="entry name" value="Porins"/>
    <property type="match status" value="1"/>
</dbReference>
<keyword evidence="2" id="KW-0732">Signal</keyword>
<dbReference type="RefSeq" id="WP_192375005.1">
    <property type="nucleotide sequence ID" value="NZ_CAJHIV010000001.1"/>
</dbReference>
<feature type="coiled-coil region" evidence="1">
    <location>
        <begin position="41"/>
        <end position="87"/>
    </location>
</feature>
<name>A0ABR9D0M0_9GAMM</name>
<dbReference type="EMBL" id="JACXSS010000001">
    <property type="protein sequence ID" value="MBD9356674.1"/>
    <property type="molecule type" value="Genomic_DNA"/>
</dbReference>
<evidence type="ECO:0008006" key="5">
    <source>
        <dbReference type="Google" id="ProtNLM"/>
    </source>
</evidence>
<comment type="caution">
    <text evidence="3">The sequence shown here is derived from an EMBL/GenBank/DDBJ whole genome shotgun (WGS) entry which is preliminary data.</text>
</comment>
<evidence type="ECO:0000256" key="1">
    <source>
        <dbReference type="SAM" id="Coils"/>
    </source>
</evidence>
<reference evidence="3 4" key="1">
    <citation type="submission" date="2020-09" db="EMBL/GenBank/DDBJ databases">
        <title>Methylomonas albis sp. nov. and Methylomonas fluvii sp. nov.: Two cold-adapted methanotrophs from the River Elbe and an amended description of Methylovulum psychrotolerans strain Eb1.</title>
        <authorList>
            <person name="Bussmann I.K."/>
            <person name="Klings K.-W."/>
            <person name="Warnstedt J."/>
            <person name="Hoppert M."/>
            <person name="Saborowski A."/>
            <person name="Horn F."/>
            <person name="Liebner S."/>
        </authorList>
    </citation>
    <scope>NUCLEOTIDE SEQUENCE [LARGE SCALE GENOMIC DNA]</scope>
    <source>
        <strain evidence="3 4">EbA</strain>
    </source>
</reference>
<dbReference type="Gene3D" id="2.40.160.10">
    <property type="entry name" value="Porin"/>
    <property type="match status" value="1"/>
</dbReference>
<evidence type="ECO:0000313" key="3">
    <source>
        <dbReference type="EMBL" id="MBD9356674.1"/>
    </source>
</evidence>
<organism evidence="3 4">
    <name type="scientific">Methylomonas albis</name>
    <dbReference type="NCBI Taxonomy" id="1854563"/>
    <lineage>
        <taxon>Bacteria</taxon>
        <taxon>Pseudomonadati</taxon>
        <taxon>Pseudomonadota</taxon>
        <taxon>Gammaproteobacteria</taxon>
        <taxon>Methylococcales</taxon>
        <taxon>Methylococcaceae</taxon>
        <taxon>Methylomonas</taxon>
    </lineage>
</organism>
<gene>
    <name evidence="3" type="ORF">IE877_12395</name>
</gene>
<dbReference type="Proteomes" id="UP000652176">
    <property type="component" value="Unassembled WGS sequence"/>
</dbReference>
<keyword evidence="1" id="KW-0175">Coiled coil</keyword>
<accession>A0ABR9D0M0</accession>
<dbReference type="InterPro" id="IPR023614">
    <property type="entry name" value="Porin_dom_sf"/>
</dbReference>